<dbReference type="EMBL" id="JAPKHW010000035">
    <property type="protein sequence ID" value="MCX4149920.1"/>
    <property type="molecule type" value="Genomic_DNA"/>
</dbReference>
<proteinExistence type="predicted"/>
<reference evidence="3" key="1">
    <citation type="submission" date="2022-06" db="EMBL/GenBank/DDBJ databases">
        <title>PHB producers.</title>
        <authorList>
            <person name="Besaury L."/>
        </authorList>
    </citation>
    <scope>NUCLEOTIDE SEQUENCE</scope>
    <source>
        <strain evidence="3 4">SEWS6</strain>
    </source>
</reference>
<evidence type="ECO:0000313" key="2">
    <source>
        <dbReference type="EMBL" id="MCX4149920.1"/>
    </source>
</evidence>
<dbReference type="PANTHER" id="PTHR48207">
    <property type="entry name" value="SUCCINATE--HYDROXYMETHYLGLUTARATE COA-TRANSFERASE"/>
    <property type="match status" value="1"/>
</dbReference>
<dbReference type="Proteomes" id="UP001209412">
    <property type="component" value="Unassembled WGS sequence"/>
</dbReference>
<comment type="caution">
    <text evidence="3">The sequence shown here is derived from an EMBL/GenBank/DDBJ whole genome shotgun (WGS) entry which is preliminary data.</text>
</comment>
<evidence type="ECO:0000313" key="5">
    <source>
        <dbReference type="Proteomes" id="UP001242288"/>
    </source>
</evidence>
<evidence type="ECO:0000313" key="4">
    <source>
        <dbReference type="Proteomes" id="UP001209412"/>
    </source>
</evidence>
<dbReference type="Pfam" id="PF02515">
    <property type="entry name" value="CoA_transf_3"/>
    <property type="match status" value="1"/>
</dbReference>
<dbReference type="RefSeq" id="WP_266260713.1">
    <property type="nucleotide sequence ID" value="NZ_JAMXWF010000035.1"/>
</dbReference>
<dbReference type="PANTHER" id="PTHR48207:SF3">
    <property type="entry name" value="SUCCINATE--HYDROXYMETHYLGLUTARATE COA-TRANSFERASE"/>
    <property type="match status" value="1"/>
</dbReference>
<gene>
    <name evidence="3" type="ORF">NIE36_31775</name>
    <name evidence="2" type="ORF">OSB80_31840</name>
</gene>
<dbReference type="Gene3D" id="3.30.1540.10">
    <property type="entry name" value="formyl-coa transferase, domain 3"/>
    <property type="match status" value="1"/>
</dbReference>
<dbReference type="EMBL" id="JAMXWF010000035">
    <property type="protein sequence ID" value="MDQ6411738.1"/>
    <property type="molecule type" value="Genomic_DNA"/>
</dbReference>
<keyword evidence="4" id="KW-1185">Reference proteome</keyword>
<evidence type="ECO:0000256" key="1">
    <source>
        <dbReference type="ARBA" id="ARBA00022679"/>
    </source>
</evidence>
<dbReference type="Gene3D" id="3.40.50.10540">
    <property type="entry name" value="Crotonobetainyl-coa:carnitine coa-transferase, domain 1"/>
    <property type="match status" value="1"/>
</dbReference>
<sequence>MNGVLDGIRVLDLTQMVAGPLCTLLLGDLGADVIKVEPPDGDASRQIGVNRACGESDYFLSLNRNKRSIVLDLKSAQGIDTLKALASHSDIVVENFRPGTMEKLGIGYDVLSTLNPGLVYCGMSGFGNDGPYRDRPALDPVIQAMSGVMQLTGTPDSGPLKAGVLISDFVPPLFGTIGVMAALYARSSSGKGQRVDVSMLDATVFSMIPREGFYFSTGQTPGRFGNAHYQISPWNTYRTRDDRYVMVVAHAEKFWRSLAIAVGRPDLLEDLRFKSNGERLAHREALEAELSGAFAADTLAGWSERLTEAGVLFAPVRNFEEVFADPVVRDGIVQSVRHPTAGDVSVLRNPIKMSANSVDIRLPPPLLGEHTEQVMQTRLTRNVR</sequence>
<dbReference type="InterPro" id="IPR023606">
    <property type="entry name" value="CoA-Trfase_III_dom_1_sf"/>
</dbReference>
<organism evidence="3 5">
    <name type="scientific">Paraburkholderia madseniana</name>
    <dbReference type="NCBI Taxonomy" id="2599607"/>
    <lineage>
        <taxon>Bacteria</taxon>
        <taxon>Pseudomonadati</taxon>
        <taxon>Pseudomonadota</taxon>
        <taxon>Betaproteobacteria</taxon>
        <taxon>Burkholderiales</taxon>
        <taxon>Burkholderiaceae</taxon>
        <taxon>Paraburkholderia</taxon>
    </lineage>
</organism>
<dbReference type="AlphaFoldDB" id="A0AAP5BHM8"/>
<dbReference type="Proteomes" id="UP001242288">
    <property type="component" value="Unassembled WGS sequence"/>
</dbReference>
<accession>A0AAP5BHM8</accession>
<dbReference type="InterPro" id="IPR050483">
    <property type="entry name" value="CoA-transferase_III_domain"/>
</dbReference>
<evidence type="ECO:0000313" key="3">
    <source>
        <dbReference type="EMBL" id="MDQ6411738.1"/>
    </source>
</evidence>
<dbReference type="InterPro" id="IPR003673">
    <property type="entry name" value="CoA-Trfase_fam_III"/>
</dbReference>
<name>A0AAP5BHM8_9BURK</name>
<dbReference type="SUPFAM" id="SSF89796">
    <property type="entry name" value="CoA-transferase family III (CaiB/BaiF)"/>
    <property type="match status" value="1"/>
</dbReference>
<dbReference type="InterPro" id="IPR044855">
    <property type="entry name" value="CoA-Trfase_III_dom3_sf"/>
</dbReference>
<dbReference type="GO" id="GO:0008410">
    <property type="term" value="F:CoA-transferase activity"/>
    <property type="evidence" value="ECO:0007669"/>
    <property type="project" value="TreeGrafter"/>
</dbReference>
<protein>
    <submittedName>
        <fullName evidence="3">CoA transferase</fullName>
    </submittedName>
</protein>
<keyword evidence="1 3" id="KW-0808">Transferase</keyword>